<dbReference type="EMBL" id="LJIJ01001715">
    <property type="protein sequence ID" value="ODM90976.1"/>
    <property type="molecule type" value="Genomic_DNA"/>
</dbReference>
<protein>
    <submittedName>
        <fullName evidence="1">Uncharacterized protein</fullName>
    </submittedName>
</protein>
<name>A0A1D2MD86_ORCCI</name>
<keyword evidence="2" id="KW-1185">Reference proteome</keyword>
<comment type="caution">
    <text evidence="1">The sequence shown here is derived from an EMBL/GenBank/DDBJ whole genome shotgun (WGS) entry which is preliminary data.</text>
</comment>
<dbReference type="Proteomes" id="UP000094527">
    <property type="component" value="Unassembled WGS sequence"/>
</dbReference>
<gene>
    <name evidence="1" type="ORF">Ocin01_15706</name>
</gene>
<reference evidence="1 2" key="1">
    <citation type="journal article" date="2016" name="Genome Biol. Evol.">
        <title>Gene Family Evolution Reflects Adaptation to Soil Environmental Stressors in the Genome of the Collembolan Orchesella cincta.</title>
        <authorList>
            <person name="Faddeeva-Vakhrusheva A."/>
            <person name="Derks M.F."/>
            <person name="Anvar S.Y."/>
            <person name="Agamennone V."/>
            <person name="Suring W."/>
            <person name="Smit S."/>
            <person name="van Straalen N.M."/>
            <person name="Roelofs D."/>
        </authorList>
    </citation>
    <scope>NUCLEOTIDE SEQUENCE [LARGE SCALE GENOMIC DNA]</scope>
    <source>
        <tissue evidence="1">Mixed pool</tissue>
    </source>
</reference>
<proteinExistence type="predicted"/>
<sequence length="95" mass="9324">MDPASAGWAIVSAGSWVCSSLGTLGATATGIVIGVPVAATAASAAMAYKYGVTPALVVSGTSAVVSTGASVIVQGGKLTLRGFRYLISSEEDDND</sequence>
<organism evidence="1 2">
    <name type="scientific">Orchesella cincta</name>
    <name type="common">Springtail</name>
    <name type="synonym">Podura cincta</name>
    <dbReference type="NCBI Taxonomy" id="48709"/>
    <lineage>
        <taxon>Eukaryota</taxon>
        <taxon>Metazoa</taxon>
        <taxon>Ecdysozoa</taxon>
        <taxon>Arthropoda</taxon>
        <taxon>Hexapoda</taxon>
        <taxon>Collembola</taxon>
        <taxon>Entomobryomorpha</taxon>
        <taxon>Entomobryoidea</taxon>
        <taxon>Orchesellidae</taxon>
        <taxon>Orchesellinae</taxon>
        <taxon>Orchesella</taxon>
    </lineage>
</organism>
<dbReference type="AlphaFoldDB" id="A0A1D2MD86"/>
<evidence type="ECO:0000313" key="2">
    <source>
        <dbReference type="Proteomes" id="UP000094527"/>
    </source>
</evidence>
<accession>A0A1D2MD86</accession>
<evidence type="ECO:0000313" key="1">
    <source>
        <dbReference type="EMBL" id="ODM90976.1"/>
    </source>
</evidence>